<dbReference type="InterPro" id="IPR001279">
    <property type="entry name" value="Metallo-B-lactamas"/>
</dbReference>
<proteinExistence type="predicted"/>
<dbReference type="EMBL" id="FNEH01000004">
    <property type="protein sequence ID" value="SDI28850.1"/>
    <property type="molecule type" value="Genomic_DNA"/>
</dbReference>
<feature type="domain" description="Metallo-beta-lactamase" evidence="1">
    <location>
        <begin position="10"/>
        <end position="161"/>
    </location>
</feature>
<protein>
    <submittedName>
        <fullName evidence="2">L-ascorbate metabolism protein UlaG, beta-lactamase superfamily</fullName>
    </submittedName>
</protein>
<reference evidence="2 3" key="1">
    <citation type="submission" date="2016-10" db="EMBL/GenBank/DDBJ databases">
        <authorList>
            <person name="de Groot N.N."/>
        </authorList>
    </citation>
    <scope>NUCLEOTIDE SEQUENCE [LARGE SCALE GENOMIC DNA]</scope>
    <source>
        <strain evidence="2 3">WG7</strain>
    </source>
</reference>
<dbReference type="Proteomes" id="UP000198945">
    <property type="component" value="Unassembled WGS sequence"/>
</dbReference>
<organism evidence="2 3">
    <name type="scientific">Halanaerobium congolense</name>
    <dbReference type="NCBI Taxonomy" id="54121"/>
    <lineage>
        <taxon>Bacteria</taxon>
        <taxon>Bacillati</taxon>
        <taxon>Bacillota</taxon>
        <taxon>Clostridia</taxon>
        <taxon>Halanaerobiales</taxon>
        <taxon>Halanaerobiaceae</taxon>
        <taxon>Halanaerobium</taxon>
    </lineage>
</organism>
<dbReference type="PANTHER" id="PTHR43546">
    <property type="entry name" value="UPF0173 METAL-DEPENDENT HYDROLASE MJ1163-RELATED"/>
    <property type="match status" value="1"/>
</dbReference>
<dbReference type="InterPro" id="IPR036866">
    <property type="entry name" value="RibonucZ/Hydroxyglut_hydro"/>
</dbReference>
<accession>A0A1G8JDY8</accession>
<dbReference type="SUPFAM" id="SSF56281">
    <property type="entry name" value="Metallo-hydrolase/oxidoreductase"/>
    <property type="match status" value="1"/>
</dbReference>
<gene>
    <name evidence="2" type="ORF">SAMN04515654_10430</name>
</gene>
<dbReference type="InterPro" id="IPR050114">
    <property type="entry name" value="UPF0173_UPF0282_UlaG_hydrolase"/>
</dbReference>
<dbReference type="SMART" id="SM00849">
    <property type="entry name" value="Lactamase_B"/>
    <property type="match status" value="1"/>
</dbReference>
<dbReference type="PANTHER" id="PTHR43546:SF8">
    <property type="entry name" value="METALLO-BETA-LACTAMASE DOMAIN-CONTAINING PROTEIN"/>
    <property type="match status" value="1"/>
</dbReference>
<evidence type="ECO:0000313" key="3">
    <source>
        <dbReference type="Proteomes" id="UP000198945"/>
    </source>
</evidence>
<dbReference type="AlphaFoldDB" id="A0A1G8JDY8"/>
<sequence>MIIIKVKWLGNSALLIEAEKSIVIDPSFTEEVVADIKADIVLITHEHDDHIDPEDLAAVSKEDTKVFAPQSVYDKFEIQGEIVKAGDVIEDEIKVLDVNCYKAEESVAYFYKGLYQTADASDYPDPGEEIELLFTACFNDHFSDYLEKVIKLNPKMAVPYHYDPAERQELLQAKGLSSKFEQIGCSSKVMEIGEEIEI</sequence>
<name>A0A1G8JDY8_9FIRM</name>
<dbReference type="Pfam" id="PF13483">
    <property type="entry name" value="Lactamase_B_3"/>
    <property type="match status" value="1"/>
</dbReference>
<dbReference type="Gene3D" id="3.60.15.10">
    <property type="entry name" value="Ribonuclease Z/Hydroxyacylglutathione hydrolase-like"/>
    <property type="match status" value="1"/>
</dbReference>
<dbReference type="RefSeq" id="WP_089716335.1">
    <property type="nucleotide sequence ID" value="NZ_FNEH01000004.1"/>
</dbReference>
<evidence type="ECO:0000259" key="1">
    <source>
        <dbReference type="SMART" id="SM00849"/>
    </source>
</evidence>
<evidence type="ECO:0000313" key="2">
    <source>
        <dbReference type="EMBL" id="SDI28850.1"/>
    </source>
</evidence>